<evidence type="ECO:0000313" key="2">
    <source>
        <dbReference type="Proteomes" id="UP001055811"/>
    </source>
</evidence>
<dbReference type="Proteomes" id="UP001055811">
    <property type="component" value="Linkage Group LG02"/>
</dbReference>
<name>A0ACB9G9N4_CICIN</name>
<evidence type="ECO:0000313" key="1">
    <source>
        <dbReference type="EMBL" id="KAI3780105.1"/>
    </source>
</evidence>
<dbReference type="EMBL" id="CM042010">
    <property type="protein sequence ID" value="KAI3780105.1"/>
    <property type="molecule type" value="Genomic_DNA"/>
</dbReference>
<keyword evidence="2" id="KW-1185">Reference proteome</keyword>
<reference evidence="1 2" key="2">
    <citation type="journal article" date="2022" name="Mol. Ecol. Resour.">
        <title>The genomes of chicory, endive, great burdock and yacon provide insights into Asteraceae paleo-polyploidization history and plant inulin production.</title>
        <authorList>
            <person name="Fan W."/>
            <person name="Wang S."/>
            <person name="Wang H."/>
            <person name="Wang A."/>
            <person name="Jiang F."/>
            <person name="Liu H."/>
            <person name="Zhao H."/>
            <person name="Xu D."/>
            <person name="Zhang Y."/>
        </authorList>
    </citation>
    <scope>NUCLEOTIDE SEQUENCE [LARGE SCALE GENOMIC DNA]</scope>
    <source>
        <strain evidence="2">cv. Punajuju</strain>
        <tissue evidence="1">Leaves</tissue>
    </source>
</reference>
<sequence>MVFGSKSKSSIPDTLIPDDSDIEGFVEPQSQQSRSIIEEKDPTKPLLEEVTVVGVANSKNAGGAKIWVCNHCKGQYTSSYTRIHTHFFGAPIGKKAEIKRCPVFVNDRDTYRTLLNKVKLKVMEFPNP</sequence>
<organism evidence="1 2">
    <name type="scientific">Cichorium intybus</name>
    <name type="common">Chicory</name>
    <dbReference type="NCBI Taxonomy" id="13427"/>
    <lineage>
        <taxon>Eukaryota</taxon>
        <taxon>Viridiplantae</taxon>
        <taxon>Streptophyta</taxon>
        <taxon>Embryophyta</taxon>
        <taxon>Tracheophyta</taxon>
        <taxon>Spermatophyta</taxon>
        <taxon>Magnoliopsida</taxon>
        <taxon>eudicotyledons</taxon>
        <taxon>Gunneridae</taxon>
        <taxon>Pentapetalae</taxon>
        <taxon>asterids</taxon>
        <taxon>campanulids</taxon>
        <taxon>Asterales</taxon>
        <taxon>Asteraceae</taxon>
        <taxon>Cichorioideae</taxon>
        <taxon>Cichorieae</taxon>
        <taxon>Cichoriinae</taxon>
        <taxon>Cichorium</taxon>
    </lineage>
</organism>
<proteinExistence type="predicted"/>
<protein>
    <submittedName>
        <fullName evidence="1">Uncharacterized protein</fullName>
    </submittedName>
</protein>
<comment type="caution">
    <text evidence="1">The sequence shown here is derived from an EMBL/GenBank/DDBJ whole genome shotgun (WGS) entry which is preliminary data.</text>
</comment>
<reference evidence="2" key="1">
    <citation type="journal article" date="2022" name="Mol. Ecol. Resour.">
        <title>The genomes of chicory, endive, great burdock and yacon provide insights into Asteraceae palaeo-polyploidization history and plant inulin production.</title>
        <authorList>
            <person name="Fan W."/>
            <person name="Wang S."/>
            <person name="Wang H."/>
            <person name="Wang A."/>
            <person name="Jiang F."/>
            <person name="Liu H."/>
            <person name="Zhao H."/>
            <person name="Xu D."/>
            <person name="Zhang Y."/>
        </authorList>
    </citation>
    <scope>NUCLEOTIDE SEQUENCE [LARGE SCALE GENOMIC DNA]</scope>
    <source>
        <strain evidence="2">cv. Punajuju</strain>
    </source>
</reference>
<accession>A0ACB9G9N4</accession>
<gene>
    <name evidence="1" type="ORF">L2E82_10003</name>
</gene>